<proteinExistence type="inferred from homology"/>
<dbReference type="PANTHER" id="PTHR11214">
    <property type="entry name" value="BETA-1,3-N-ACETYLGLUCOSAMINYLTRANSFERASE"/>
    <property type="match status" value="1"/>
</dbReference>
<protein>
    <recommendedName>
        <fullName evidence="10">Hexosyltransferase</fullName>
        <ecNumber evidence="10">2.4.1.-</ecNumber>
    </recommendedName>
</protein>
<dbReference type="OrthoDB" id="5512589at2759"/>
<dbReference type="Gene3D" id="3.90.550.50">
    <property type="match status" value="1"/>
</dbReference>
<dbReference type="GO" id="GO:0006493">
    <property type="term" value="P:protein O-linked glycosylation"/>
    <property type="evidence" value="ECO:0007669"/>
    <property type="project" value="TreeGrafter"/>
</dbReference>
<evidence type="ECO:0000256" key="10">
    <source>
        <dbReference type="RuleBase" id="RU363063"/>
    </source>
</evidence>
<evidence type="ECO:0000256" key="2">
    <source>
        <dbReference type="ARBA" id="ARBA00008661"/>
    </source>
</evidence>
<evidence type="ECO:0000256" key="7">
    <source>
        <dbReference type="ARBA" id="ARBA00022989"/>
    </source>
</evidence>
<dbReference type="Proteomes" id="UP000186922">
    <property type="component" value="Unassembled WGS sequence"/>
</dbReference>
<gene>
    <name evidence="11" type="primary">RvY_03567</name>
    <name evidence="11" type="synonym">RvY_03567.1</name>
    <name evidence="11" type="ORF">RvY_03567-1</name>
</gene>
<dbReference type="GO" id="GO:0000139">
    <property type="term" value="C:Golgi membrane"/>
    <property type="evidence" value="ECO:0007669"/>
    <property type="project" value="UniProtKB-SubCell"/>
</dbReference>
<dbReference type="EMBL" id="BDGG01000002">
    <property type="protein sequence ID" value="GAU91280.1"/>
    <property type="molecule type" value="Genomic_DNA"/>
</dbReference>
<dbReference type="EC" id="2.4.1.-" evidence="10"/>
<organism evidence="11 12">
    <name type="scientific">Ramazzottius varieornatus</name>
    <name type="common">Water bear</name>
    <name type="synonym">Tardigrade</name>
    <dbReference type="NCBI Taxonomy" id="947166"/>
    <lineage>
        <taxon>Eukaryota</taxon>
        <taxon>Metazoa</taxon>
        <taxon>Ecdysozoa</taxon>
        <taxon>Tardigrada</taxon>
        <taxon>Eutardigrada</taxon>
        <taxon>Parachela</taxon>
        <taxon>Hypsibioidea</taxon>
        <taxon>Ramazzottiidae</taxon>
        <taxon>Ramazzottius</taxon>
    </lineage>
</organism>
<keyword evidence="6 10" id="KW-0735">Signal-anchor</keyword>
<keyword evidence="7 10" id="KW-1133">Transmembrane helix</keyword>
<keyword evidence="4" id="KW-0808">Transferase</keyword>
<keyword evidence="9 10" id="KW-0472">Membrane</keyword>
<dbReference type="Pfam" id="PF01762">
    <property type="entry name" value="Galactosyl_T"/>
    <property type="match status" value="1"/>
</dbReference>
<dbReference type="AlphaFoldDB" id="A0A1D1URW9"/>
<name>A0A1D1URW9_RAMVA</name>
<accession>A0A1D1URW9</accession>
<reference evidence="11 12" key="1">
    <citation type="journal article" date="2016" name="Nat. Commun.">
        <title>Extremotolerant tardigrade genome and improved radiotolerance of human cultured cells by tardigrade-unique protein.</title>
        <authorList>
            <person name="Hashimoto T."/>
            <person name="Horikawa D.D."/>
            <person name="Saito Y."/>
            <person name="Kuwahara H."/>
            <person name="Kozuka-Hata H."/>
            <person name="Shin-I T."/>
            <person name="Minakuchi Y."/>
            <person name="Ohishi K."/>
            <person name="Motoyama A."/>
            <person name="Aizu T."/>
            <person name="Enomoto A."/>
            <person name="Kondo K."/>
            <person name="Tanaka S."/>
            <person name="Hara Y."/>
            <person name="Koshikawa S."/>
            <person name="Sagara H."/>
            <person name="Miura T."/>
            <person name="Yokobori S."/>
            <person name="Miyagawa K."/>
            <person name="Suzuki Y."/>
            <person name="Kubo T."/>
            <person name="Oyama M."/>
            <person name="Kohara Y."/>
            <person name="Fujiyama A."/>
            <person name="Arakawa K."/>
            <person name="Katayama T."/>
            <person name="Toyoda A."/>
            <person name="Kunieda T."/>
        </authorList>
    </citation>
    <scope>NUCLEOTIDE SEQUENCE [LARGE SCALE GENOMIC DNA]</scope>
    <source>
        <strain evidence="11 12">YOKOZUNA-1</strain>
    </source>
</reference>
<evidence type="ECO:0000256" key="6">
    <source>
        <dbReference type="ARBA" id="ARBA00022968"/>
    </source>
</evidence>
<evidence type="ECO:0000256" key="9">
    <source>
        <dbReference type="ARBA" id="ARBA00023136"/>
    </source>
</evidence>
<evidence type="ECO:0000256" key="8">
    <source>
        <dbReference type="ARBA" id="ARBA00023034"/>
    </source>
</evidence>
<dbReference type="PANTHER" id="PTHR11214:SF334">
    <property type="entry name" value="HEXOSYLTRANSFERASE"/>
    <property type="match status" value="1"/>
</dbReference>
<evidence type="ECO:0000256" key="3">
    <source>
        <dbReference type="ARBA" id="ARBA00022676"/>
    </source>
</evidence>
<evidence type="ECO:0000256" key="1">
    <source>
        <dbReference type="ARBA" id="ARBA00004323"/>
    </source>
</evidence>
<dbReference type="InterPro" id="IPR002659">
    <property type="entry name" value="Glyco_trans_31"/>
</dbReference>
<dbReference type="STRING" id="947166.A0A1D1URW9"/>
<dbReference type="GO" id="GO:0016758">
    <property type="term" value="F:hexosyltransferase activity"/>
    <property type="evidence" value="ECO:0007669"/>
    <property type="project" value="InterPro"/>
</dbReference>
<evidence type="ECO:0000313" key="12">
    <source>
        <dbReference type="Proteomes" id="UP000186922"/>
    </source>
</evidence>
<comment type="similarity">
    <text evidence="2 10">Belongs to the glycosyltransferase 31 family.</text>
</comment>
<comment type="subcellular location">
    <subcellularLocation>
        <location evidence="1 10">Golgi apparatus membrane</location>
        <topology evidence="1 10">Single-pass type II membrane protein</topology>
    </subcellularLocation>
</comment>
<keyword evidence="3 10" id="KW-0328">Glycosyltransferase</keyword>
<comment type="caution">
    <text evidence="11">The sequence shown here is derived from an EMBL/GenBank/DDBJ whole genome shotgun (WGS) entry which is preliminary data.</text>
</comment>
<sequence length="372" mass="42670">MVYNSLDKAKVGVRMGAQTQPKLLLAAAFAIIFVIGFLFGNMTKYCSFSRVAVKDGAITESETSIDKEAALYVDLSAPDVTLPSIAKTSDKIHHEPSSCKAEPDLSFVYFIFSVAKQVERRKAIRETWGSLAKPPCGSRVIFVLNVVDGTSETKAEMESLQAQVDKEASDFQDILQFGHILDSSRTLTNKTKATFEWFLRECPDVPYLAKGEDHTYVNRQDFEKYIVSHSQPEAIFGHCVYKNTVVFRDPKSYFYVAREDYIEETYPEYVISMMYAIPRNIIKTLLRKSTEVKWIPLEDIYWTGMVADYAGVGRHNMEGYEYDYIFDRNRPYKCPKKDLIAVRYMPPSQFYKYWNDTCHIFPQCAGKNHSRA</sequence>
<feature type="transmembrane region" description="Helical" evidence="10">
    <location>
        <begin position="23"/>
        <end position="40"/>
    </location>
</feature>
<keyword evidence="8 10" id="KW-0333">Golgi apparatus</keyword>
<keyword evidence="5 10" id="KW-0812">Transmembrane</keyword>
<evidence type="ECO:0000313" key="11">
    <source>
        <dbReference type="EMBL" id="GAU91280.1"/>
    </source>
</evidence>
<keyword evidence="12" id="KW-1185">Reference proteome</keyword>
<evidence type="ECO:0000256" key="5">
    <source>
        <dbReference type="ARBA" id="ARBA00022692"/>
    </source>
</evidence>
<evidence type="ECO:0000256" key="4">
    <source>
        <dbReference type="ARBA" id="ARBA00022679"/>
    </source>
</evidence>